<gene>
    <name evidence="3" type="ORF">ABIC55_002921</name>
</gene>
<feature type="transmembrane region" description="Helical" evidence="1">
    <location>
        <begin position="561"/>
        <end position="582"/>
    </location>
</feature>
<feature type="transmembrane region" description="Helical" evidence="1">
    <location>
        <begin position="589"/>
        <end position="608"/>
    </location>
</feature>
<feature type="transmembrane region" description="Helical" evidence="1">
    <location>
        <begin position="522"/>
        <end position="549"/>
    </location>
</feature>
<dbReference type="RefSeq" id="WP_354313558.1">
    <property type="nucleotide sequence ID" value="NZ_JBEPME010000004.1"/>
</dbReference>
<feature type="transmembrane region" description="Helical" evidence="1">
    <location>
        <begin position="643"/>
        <end position="670"/>
    </location>
</feature>
<accession>A0ABV2K9R3</accession>
<evidence type="ECO:0000256" key="1">
    <source>
        <dbReference type="SAM" id="Phobius"/>
    </source>
</evidence>
<keyword evidence="1" id="KW-0472">Membrane</keyword>
<dbReference type="InterPro" id="IPR013491">
    <property type="entry name" value="Tape_meas_N"/>
</dbReference>
<evidence type="ECO:0000313" key="4">
    <source>
        <dbReference type="Proteomes" id="UP001549104"/>
    </source>
</evidence>
<feature type="domain" description="Tape measure protein N-terminal" evidence="2">
    <location>
        <begin position="296"/>
        <end position="467"/>
    </location>
</feature>
<feature type="transmembrane region" description="Helical" evidence="1">
    <location>
        <begin position="614"/>
        <end position="631"/>
    </location>
</feature>
<evidence type="ECO:0000313" key="3">
    <source>
        <dbReference type="EMBL" id="MET3657824.1"/>
    </source>
</evidence>
<protein>
    <submittedName>
        <fullName evidence="3">Tape measure domain-containing protein</fullName>
    </submittedName>
</protein>
<organism evidence="3 4">
    <name type="scientific">Sporosarcina psychrophila</name>
    <name type="common">Bacillus psychrophilus</name>
    <dbReference type="NCBI Taxonomy" id="1476"/>
    <lineage>
        <taxon>Bacteria</taxon>
        <taxon>Bacillati</taxon>
        <taxon>Bacillota</taxon>
        <taxon>Bacilli</taxon>
        <taxon>Bacillales</taxon>
        <taxon>Caryophanaceae</taxon>
        <taxon>Sporosarcina</taxon>
    </lineage>
</organism>
<keyword evidence="1" id="KW-1133">Transmembrane helix</keyword>
<proteinExistence type="predicted"/>
<keyword evidence="4" id="KW-1185">Reference proteome</keyword>
<evidence type="ECO:0000259" key="2">
    <source>
        <dbReference type="Pfam" id="PF20155"/>
    </source>
</evidence>
<feature type="transmembrane region" description="Helical" evidence="1">
    <location>
        <begin position="690"/>
        <end position="710"/>
    </location>
</feature>
<comment type="caution">
    <text evidence="3">The sequence shown here is derived from an EMBL/GenBank/DDBJ whole genome shotgun (WGS) entry which is preliminary data.</text>
</comment>
<name>A0ABV2K9R3_SPOPS</name>
<feature type="transmembrane region" description="Helical" evidence="1">
    <location>
        <begin position="492"/>
        <end position="510"/>
    </location>
</feature>
<dbReference type="Proteomes" id="UP001549104">
    <property type="component" value="Unassembled WGS sequence"/>
</dbReference>
<dbReference type="EMBL" id="JBEPME010000004">
    <property type="protein sequence ID" value="MET3657824.1"/>
    <property type="molecule type" value="Genomic_DNA"/>
</dbReference>
<dbReference type="NCBIfam" id="TIGR02675">
    <property type="entry name" value="tape_meas_nterm"/>
    <property type="match status" value="1"/>
</dbReference>
<keyword evidence="1" id="KW-0812">Transmembrane</keyword>
<sequence length="1009" mass="104875">MAGAQTSMTLADRMSGPLIKMMKAMDSTIRVMEKMDQAANNIDTKGLAKARSSIASASADMQRLISTSNSATVATASVTRGLSGMGGDASGLAAMNAALWGTTGAIETLNSMVITPPKIRTISGSDITNQISKVADSALVASDAFSTLNASISASGSSANFGPDISALSTMSSTADGAAKSLVAFGSSSTTAASSVVDVLSQTSLLSSAMDQAAGATDNLSSAGDDLSGSTNSIAVEQEDLNGRIIDGTSNLQEYAVAVLAAVGAYKAFSTAKTFIQDIFSKGIEFHAFKQASEVAFTTFLGDAKLAKQYMADMLAFAQTTPFAYPDLLASSRNLIAFGVAAENTFPIMQAIGDAVAAVGGSNADITNAAGIFGVIQAQGKITAMEVDRLSSYGINAYEMLGEAAGVSAEAMQKQITKGTVGAGQAISGLVEGMNKKFGGLMAGVKGTWGGSIDSMKSASRNAGAAMMEDFMVLDGPLVNLVNNFTGVLKKLPQYVGPAVAAFLPLIAIINETFSAGKFDALFAGLGAGLTIAATAIVGLASAVVWILSQIGAVGSMLAEYWPIMATGLAILLAVYFPLIMFHLDAMLINLWLMIQPILAQAAAWAVAYWPITLVTLAVVGLIAILMHFGVTTEQITQFAIEAFGAIVGSIYWLGAAFHNVIMGIANFFIMAVEWIANTWSQGMHFIQTAWMAFNLVVRIVLDAIGNAVLKAVEWIMNTWNDGLFGVQTAFHKMASFVLTIMSGVASGVVGTVNNALGAVSDLINGAVSGINSFIGLLNGVLGTDLSTVGTVDLKMGNGVSKFIDNMKSDLAAPVRAERANLGKMDTAGDYAKGLNIPSAPAKKSFERMEYTSLGDAYDKGNAAGTSLATKVSDKLSGMIEKVTGLVKGNKDGKDGPPSAADFPLGDLAGMNDPLGGGDDKLAKKKNPTGGKLDKVGKIEKDINIADEDIKMLRDLAEIKSIQQTITLTPQVSFGDMTIREDADIPKIIRAIEKYVRDEMSRSAEGVYT</sequence>
<dbReference type="Pfam" id="PF20155">
    <property type="entry name" value="TMP_3"/>
    <property type="match status" value="1"/>
</dbReference>
<reference evidence="3 4" key="1">
    <citation type="submission" date="2024-06" db="EMBL/GenBank/DDBJ databases">
        <title>Sorghum-associated microbial communities from plants grown in Nebraska, USA.</title>
        <authorList>
            <person name="Schachtman D."/>
        </authorList>
    </citation>
    <scope>NUCLEOTIDE SEQUENCE [LARGE SCALE GENOMIC DNA]</scope>
    <source>
        <strain evidence="3 4">1288</strain>
    </source>
</reference>